<protein>
    <submittedName>
        <fullName evidence="2">Uncharacterized protein</fullName>
    </submittedName>
</protein>
<comment type="caution">
    <text evidence="2">The sequence shown here is derived from an EMBL/GenBank/DDBJ whole genome shotgun (WGS) entry which is preliminary data.</text>
</comment>
<reference evidence="2 3" key="1">
    <citation type="submission" date="2021-01" db="EMBL/GenBank/DDBJ databases">
        <title>Whole genome shotgun sequence of Microbispora amethystogenes NBRC 101907.</title>
        <authorList>
            <person name="Komaki H."/>
            <person name="Tamura T."/>
        </authorList>
    </citation>
    <scope>NUCLEOTIDE SEQUENCE [LARGE SCALE GENOMIC DNA]</scope>
    <source>
        <strain evidence="2 3">NBRC 101907</strain>
    </source>
</reference>
<feature type="compositionally biased region" description="Basic and acidic residues" evidence="1">
    <location>
        <begin position="11"/>
        <end position="21"/>
    </location>
</feature>
<gene>
    <name evidence="2" type="ORF">Mam01_37220</name>
</gene>
<dbReference type="Proteomes" id="UP000651728">
    <property type="component" value="Unassembled WGS sequence"/>
</dbReference>
<accession>A0ABQ4FFN2</accession>
<feature type="region of interest" description="Disordered" evidence="1">
    <location>
        <begin position="1"/>
        <end position="21"/>
    </location>
</feature>
<sequence length="68" mass="7465">MGEGAPMSAIRPRESGESRQEVRFHDPEIGSWVGEVARAVRDVVDSTPRTIRLCVLIAVAAASWAFLR</sequence>
<proteinExistence type="predicted"/>
<organism evidence="2 3">
    <name type="scientific">Microbispora amethystogenes</name>
    <dbReference type="NCBI Taxonomy" id="1427754"/>
    <lineage>
        <taxon>Bacteria</taxon>
        <taxon>Bacillati</taxon>
        <taxon>Actinomycetota</taxon>
        <taxon>Actinomycetes</taxon>
        <taxon>Streptosporangiales</taxon>
        <taxon>Streptosporangiaceae</taxon>
        <taxon>Microbispora</taxon>
    </lineage>
</organism>
<evidence type="ECO:0000256" key="1">
    <source>
        <dbReference type="SAM" id="MobiDB-lite"/>
    </source>
</evidence>
<evidence type="ECO:0000313" key="2">
    <source>
        <dbReference type="EMBL" id="GIH33558.1"/>
    </source>
</evidence>
<keyword evidence="3" id="KW-1185">Reference proteome</keyword>
<name>A0ABQ4FFN2_9ACTN</name>
<evidence type="ECO:0000313" key="3">
    <source>
        <dbReference type="Proteomes" id="UP000651728"/>
    </source>
</evidence>
<dbReference type="EMBL" id="BOOB01000026">
    <property type="protein sequence ID" value="GIH33558.1"/>
    <property type="molecule type" value="Genomic_DNA"/>
</dbReference>